<feature type="compositionally biased region" description="Basic and acidic residues" evidence="2">
    <location>
        <begin position="7"/>
        <end position="27"/>
    </location>
</feature>
<feature type="coiled-coil region" evidence="1">
    <location>
        <begin position="607"/>
        <end position="793"/>
    </location>
</feature>
<gene>
    <name evidence="4" type="ORF">B0T24DRAFT_651556</name>
</gene>
<dbReference type="PANTHER" id="PTHR47357">
    <property type="entry name" value="COP1-INTERACTIVE PROTEIN 1"/>
    <property type="match status" value="1"/>
</dbReference>
<dbReference type="CDD" id="cd00882">
    <property type="entry name" value="Ras_like_GTPase"/>
    <property type="match status" value="1"/>
</dbReference>
<evidence type="ECO:0000313" key="4">
    <source>
        <dbReference type="EMBL" id="KAK3367253.1"/>
    </source>
</evidence>
<dbReference type="EMBL" id="JAULSN010000007">
    <property type="protein sequence ID" value="KAK3367253.1"/>
    <property type="molecule type" value="Genomic_DNA"/>
</dbReference>
<evidence type="ECO:0000313" key="5">
    <source>
        <dbReference type="Proteomes" id="UP001287356"/>
    </source>
</evidence>
<dbReference type="GO" id="GO:0005200">
    <property type="term" value="F:structural constituent of cytoskeleton"/>
    <property type="evidence" value="ECO:0007669"/>
    <property type="project" value="TreeGrafter"/>
</dbReference>
<evidence type="ECO:0000256" key="1">
    <source>
        <dbReference type="SAM" id="Coils"/>
    </source>
</evidence>
<evidence type="ECO:0000259" key="3">
    <source>
        <dbReference type="Pfam" id="PF01926"/>
    </source>
</evidence>
<reference evidence="4" key="1">
    <citation type="journal article" date="2023" name="Mol. Phylogenet. Evol.">
        <title>Genome-scale phylogeny and comparative genomics of the fungal order Sordariales.</title>
        <authorList>
            <person name="Hensen N."/>
            <person name="Bonometti L."/>
            <person name="Westerberg I."/>
            <person name="Brannstrom I.O."/>
            <person name="Guillou S."/>
            <person name="Cros-Aarteil S."/>
            <person name="Calhoun S."/>
            <person name="Haridas S."/>
            <person name="Kuo A."/>
            <person name="Mondo S."/>
            <person name="Pangilinan J."/>
            <person name="Riley R."/>
            <person name="LaButti K."/>
            <person name="Andreopoulos B."/>
            <person name="Lipzen A."/>
            <person name="Chen C."/>
            <person name="Yan M."/>
            <person name="Daum C."/>
            <person name="Ng V."/>
            <person name="Clum A."/>
            <person name="Steindorff A."/>
            <person name="Ohm R.A."/>
            <person name="Martin F."/>
            <person name="Silar P."/>
            <person name="Natvig D.O."/>
            <person name="Lalanne C."/>
            <person name="Gautier V."/>
            <person name="Ament-Velasquez S.L."/>
            <person name="Kruys A."/>
            <person name="Hutchinson M.I."/>
            <person name="Powell A.J."/>
            <person name="Barry K."/>
            <person name="Miller A.N."/>
            <person name="Grigoriev I.V."/>
            <person name="Debuchy R."/>
            <person name="Gladieux P."/>
            <person name="Hiltunen Thoren M."/>
            <person name="Johannesson H."/>
        </authorList>
    </citation>
    <scope>NUCLEOTIDE SEQUENCE</scope>
    <source>
        <strain evidence="4">CBS 958.72</strain>
    </source>
</reference>
<keyword evidence="5" id="KW-1185">Reference proteome</keyword>
<keyword evidence="1" id="KW-0175">Coiled coil</keyword>
<dbReference type="AlphaFoldDB" id="A0AAE0JZI5"/>
<dbReference type="SUPFAM" id="SSF90257">
    <property type="entry name" value="Myosin rod fragments"/>
    <property type="match status" value="1"/>
</dbReference>
<reference evidence="4" key="2">
    <citation type="submission" date="2023-06" db="EMBL/GenBank/DDBJ databases">
        <authorList>
            <consortium name="Lawrence Berkeley National Laboratory"/>
            <person name="Haridas S."/>
            <person name="Hensen N."/>
            <person name="Bonometti L."/>
            <person name="Westerberg I."/>
            <person name="Brannstrom I.O."/>
            <person name="Guillou S."/>
            <person name="Cros-Aarteil S."/>
            <person name="Calhoun S."/>
            <person name="Kuo A."/>
            <person name="Mondo S."/>
            <person name="Pangilinan J."/>
            <person name="Riley R."/>
            <person name="Labutti K."/>
            <person name="Andreopoulos B."/>
            <person name="Lipzen A."/>
            <person name="Chen C."/>
            <person name="Yanf M."/>
            <person name="Daum C."/>
            <person name="Ng V."/>
            <person name="Clum A."/>
            <person name="Steindorff A."/>
            <person name="Ohm R."/>
            <person name="Martin F."/>
            <person name="Silar P."/>
            <person name="Natvig D."/>
            <person name="Lalanne C."/>
            <person name="Gautier V."/>
            <person name="Ament-Velasquez S.L."/>
            <person name="Kruys A."/>
            <person name="Hutchinson M.I."/>
            <person name="Powell A.J."/>
            <person name="Barry K."/>
            <person name="Miller A.N."/>
            <person name="Grigoriev I.V."/>
            <person name="Debuchy R."/>
            <person name="Gladieux P."/>
            <person name="Thoren M.H."/>
            <person name="Johannesson H."/>
        </authorList>
    </citation>
    <scope>NUCLEOTIDE SEQUENCE</scope>
    <source>
        <strain evidence="4">CBS 958.72</strain>
    </source>
</reference>
<comment type="caution">
    <text evidence="4">The sequence shown here is derived from an EMBL/GenBank/DDBJ whole genome shotgun (WGS) entry which is preliminary data.</text>
</comment>
<accession>A0AAE0JZI5</accession>
<dbReference type="InterPro" id="IPR027417">
    <property type="entry name" value="P-loop_NTPase"/>
</dbReference>
<name>A0AAE0JZI5_9PEZI</name>
<dbReference type="GO" id="GO:0005525">
    <property type="term" value="F:GTP binding"/>
    <property type="evidence" value="ECO:0007669"/>
    <property type="project" value="InterPro"/>
</dbReference>
<proteinExistence type="predicted"/>
<sequence length="814" mass="92348">MQNEKVSVLKKEKKGLEDQHTNVSTKLREANRDLAEVDAKYSQLITKHSKLQTTVDDLKKELQEERNHSAALMKNIEAQEEIVTKAHSTAISLLARDVSSDFPDDEIKKQIRNFLQNSLFGWCADNSARRVADPETAGPFLKQRGLLLRNNDDLPEHLQFDIQHNMAPVVLLQAALAHELVSKMLLDPFFLASELETIDWRIKTCKVLEKMFPPTRRGIFSRMAFQFVQTYGFLLRPFPGDSENASELVDVFQTFGQLALRLSKLRTNITVQGLDDPAHTLAYFHAMQGDMEAHSSIYLLPGEKRLDERPVCVVVWPRIVSEPIEWQGGTTAVAAGSKAKGSTIVWSNAVVTPTPWSKWLGLCFSWEGSDVEQLVEDSSVSGSRCTTVESNKVFYVALIAVMGVTGSGKSNFLRLVTGQDGRDGPQVGHSLESCTQMTRAFECLVGERQVVFYDTPGFDDTYRGDADILADIANALSSSYRSNVKLTGIIYLHRIKDERMTNAIMRNLTMFRNLCGDNAFKNVILVTTFWDELQDKTKGESRERDLLRKQDWWGYMAAKGSRTHRFLNTRESALGIVSELLDLPAVALHIQQEIIDQGLEIDQTKAGEALNQELAELRAAYQEQMESLREEKERAIRDHDEQMQEALESMEAEKHKFIRQLESEQAALQADRREERRKMEQAFNDQLRRLERERKARDGKVEELEARLSTERADSNRHFQDAMAESSRTLEELKADMALAREDDRSRFEQTIRLSRQIRENSVAMMVAGNAERQGLEARIAELEAQKESNSTNFWDILAPISSIAAAVVMRGIL</sequence>
<dbReference type="GO" id="GO:0005856">
    <property type="term" value="C:cytoskeleton"/>
    <property type="evidence" value="ECO:0007669"/>
    <property type="project" value="TreeGrafter"/>
</dbReference>
<evidence type="ECO:0000256" key="2">
    <source>
        <dbReference type="SAM" id="MobiDB-lite"/>
    </source>
</evidence>
<dbReference type="InterPro" id="IPR006073">
    <property type="entry name" value="GTP-bd"/>
</dbReference>
<feature type="domain" description="G" evidence="3">
    <location>
        <begin position="399"/>
        <end position="494"/>
    </location>
</feature>
<feature type="region of interest" description="Disordered" evidence="2">
    <location>
        <begin position="1"/>
        <end position="27"/>
    </location>
</feature>
<protein>
    <recommendedName>
        <fullName evidence="3">G domain-containing protein</fullName>
    </recommendedName>
</protein>
<dbReference type="Proteomes" id="UP001287356">
    <property type="component" value="Unassembled WGS sequence"/>
</dbReference>
<dbReference type="Gene3D" id="3.40.50.300">
    <property type="entry name" value="P-loop containing nucleotide triphosphate hydrolases"/>
    <property type="match status" value="1"/>
</dbReference>
<dbReference type="Pfam" id="PF01926">
    <property type="entry name" value="MMR_HSR1"/>
    <property type="match status" value="1"/>
</dbReference>
<dbReference type="PANTHER" id="PTHR47357:SF1">
    <property type="entry name" value="SPINDLE POLE BODY COMPONENT 110"/>
    <property type="match status" value="1"/>
</dbReference>
<organism evidence="4 5">
    <name type="scientific">Lasiosphaeria ovina</name>
    <dbReference type="NCBI Taxonomy" id="92902"/>
    <lineage>
        <taxon>Eukaryota</taxon>
        <taxon>Fungi</taxon>
        <taxon>Dikarya</taxon>
        <taxon>Ascomycota</taxon>
        <taxon>Pezizomycotina</taxon>
        <taxon>Sordariomycetes</taxon>
        <taxon>Sordariomycetidae</taxon>
        <taxon>Sordariales</taxon>
        <taxon>Lasiosphaeriaceae</taxon>
        <taxon>Lasiosphaeria</taxon>
    </lineage>
</organism>
<dbReference type="SUPFAM" id="SSF52540">
    <property type="entry name" value="P-loop containing nucleoside triphosphate hydrolases"/>
    <property type="match status" value="1"/>
</dbReference>